<gene>
    <name evidence="2" type="ORF">L914_00138</name>
</gene>
<protein>
    <submittedName>
        <fullName evidence="2">Uncharacterized protein</fullName>
    </submittedName>
</protein>
<evidence type="ECO:0000313" key="2">
    <source>
        <dbReference type="EMBL" id="ETM56972.1"/>
    </source>
</evidence>
<dbReference type="AlphaFoldDB" id="W2P7L6"/>
<proteinExistence type="predicted"/>
<dbReference type="EMBL" id="KI690351">
    <property type="protein sequence ID" value="ETM56972.1"/>
    <property type="molecule type" value="Genomic_DNA"/>
</dbReference>
<dbReference type="Proteomes" id="UP000054532">
    <property type="component" value="Unassembled WGS sequence"/>
</dbReference>
<feature type="region of interest" description="Disordered" evidence="1">
    <location>
        <begin position="1"/>
        <end position="30"/>
    </location>
</feature>
<organism evidence="2">
    <name type="scientific">Phytophthora nicotianae</name>
    <name type="common">Potato buckeye rot agent</name>
    <name type="synonym">Phytophthora parasitica</name>
    <dbReference type="NCBI Taxonomy" id="4792"/>
    <lineage>
        <taxon>Eukaryota</taxon>
        <taxon>Sar</taxon>
        <taxon>Stramenopiles</taxon>
        <taxon>Oomycota</taxon>
        <taxon>Peronosporomycetes</taxon>
        <taxon>Peronosporales</taxon>
        <taxon>Peronosporaceae</taxon>
        <taxon>Phytophthora</taxon>
    </lineage>
</organism>
<evidence type="ECO:0000256" key="1">
    <source>
        <dbReference type="SAM" id="MobiDB-lite"/>
    </source>
</evidence>
<feature type="compositionally biased region" description="Polar residues" evidence="1">
    <location>
        <begin position="21"/>
        <end position="30"/>
    </location>
</feature>
<sequence>MRSYAKFGMNKLAKEPYGNPVHSSLQYSLA</sequence>
<reference evidence="2" key="1">
    <citation type="submission" date="2013-11" db="EMBL/GenBank/DDBJ databases">
        <title>The Genome Sequence of Phytophthora parasitica IAC_01/95.</title>
        <authorList>
            <consortium name="The Broad Institute Genomics Platform"/>
            <person name="Russ C."/>
            <person name="Tyler B."/>
            <person name="Panabieres F."/>
            <person name="Shan W."/>
            <person name="Tripathy S."/>
            <person name="Grunwald N."/>
            <person name="Machado M."/>
            <person name="Johnson C.S."/>
            <person name="Arredondo F."/>
            <person name="Hong C."/>
            <person name="Coffey M."/>
            <person name="Young S.K."/>
            <person name="Zeng Q."/>
            <person name="Gargeya S."/>
            <person name="Fitzgerald M."/>
            <person name="Abouelleil A."/>
            <person name="Alvarado L."/>
            <person name="Chapman S.B."/>
            <person name="Gainer-Dewar J."/>
            <person name="Goldberg J."/>
            <person name="Griggs A."/>
            <person name="Gujja S."/>
            <person name="Hansen M."/>
            <person name="Howarth C."/>
            <person name="Imamovic A."/>
            <person name="Ireland A."/>
            <person name="Larimer J."/>
            <person name="McCowan C."/>
            <person name="Murphy C."/>
            <person name="Pearson M."/>
            <person name="Poon T.W."/>
            <person name="Priest M."/>
            <person name="Roberts A."/>
            <person name="Saif S."/>
            <person name="Shea T."/>
            <person name="Sykes S."/>
            <person name="Wortman J."/>
            <person name="Nusbaum C."/>
            <person name="Birren B."/>
        </authorList>
    </citation>
    <scope>NUCLEOTIDE SEQUENCE [LARGE SCALE GENOMIC DNA]</scope>
    <source>
        <strain evidence="2">IAC_01/95</strain>
    </source>
</reference>
<accession>W2P7L6</accession>
<name>W2P7L6_PHYNI</name>